<protein>
    <submittedName>
        <fullName evidence="2">Uncharacterized protein</fullName>
    </submittedName>
</protein>
<comment type="caution">
    <text evidence="2">The sequence shown here is derived from an EMBL/GenBank/DDBJ whole genome shotgun (WGS) entry which is preliminary data.</text>
</comment>
<proteinExistence type="predicted"/>
<dbReference type="AlphaFoldDB" id="A0A084XW72"/>
<dbReference type="Proteomes" id="UP000019812">
    <property type="component" value="Unassembled WGS sequence"/>
</dbReference>
<evidence type="ECO:0000313" key="2">
    <source>
        <dbReference type="EMBL" id="KFB66716.1"/>
    </source>
</evidence>
<accession>A0A084XW72</accession>
<organism evidence="2 3">
    <name type="scientific">Candidatus Accumulibacter vicinus</name>
    <dbReference type="NCBI Taxonomy" id="2954382"/>
    <lineage>
        <taxon>Bacteria</taxon>
        <taxon>Pseudomonadati</taxon>
        <taxon>Pseudomonadota</taxon>
        <taxon>Betaproteobacteria</taxon>
        <taxon>Candidatus Accumulibacter</taxon>
    </lineage>
</organism>
<dbReference type="STRING" id="1457154.CAPSK01_003980"/>
<evidence type="ECO:0000256" key="1">
    <source>
        <dbReference type="SAM" id="MobiDB-lite"/>
    </source>
</evidence>
<gene>
    <name evidence="2" type="ORF">CAPSK01_003980</name>
</gene>
<reference evidence="2 3" key="1">
    <citation type="submission" date="2014-07" db="EMBL/GenBank/DDBJ databases">
        <title>Expanding our view of genomic diversity in Candidatus Accumulibacter clades.</title>
        <authorList>
            <person name="Skennerton C.T."/>
            <person name="Barr J.J."/>
            <person name="Slater F.R."/>
            <person name="Bond P.L."/>
            <person name="Tyson G.W."/>
        </authorList>
    </citation>
    <scope>NUCLEOTIDE SEQUENCE [LARGE SCALE GENOMIC DNA]</scope>
    <source>
        <strain evidence="3">SK-01</strain>
    </source>
</reference>
<dbReference type="RefSeq" id="WP_034929613.1">
    <property type="nucleotide sequence ID" value="NZ_JDSS02000038.1"/>
</dbReference>
<feature type="region of interest" description="Disordered" evidence="1">
    <location>
        <begin position="54"/>
        <end position="74"/>
    </location>
</feature>
<sequence>MSADWKEVYVIPAVDEEIPENSILLVDAVTGDQMIHAIVPIDYTTEGTLLWETGMDPASAPDSNPPNRFAGWRT</sequence>
<evidence type="ECO:0000313" key="3">
    <source>
        <dbReference type="Proteomes" id="UP000019812"/>
    </source>
</evidence>
<name>A0A084XW72_9PROT</name>
<dbReference type="EMBL" id="JDSS02000038">
    <property type="protein sequence ID" value="KFB66716.1"/>
    <property type="molecule type" value="Genomic_DNA"/>
</dbReference>